<gene>
    <name evidence="2" type="ORF">G7K_6060-t1</name>
</gene>
<reference evidence="2 3" key="1">
    <citation type="journal article" date="2011" name="J. Gen. Appl. Microbiol.">
        <title>Draft genome sequencing of the enigmatic yeast Saitoella complicata.</title>
        <authorList>
            <person name="Nishida H."/>
            <person name="Hamamoto M."/>
            <person name="Sugiyama J."/>
        </authorList>
    </citation>
    <scope>NUCLEOTIDE SEQUENCE [LARGE SCALE GENOMIC DNA]</scope>
    <source>
        <strain evidence="2 3">NRRL Y-17804</strain>
    </source>
</reference>
<dbReference type="EMBL" id="BACD03000056">
    <property type="protein sequence ID" value="GAO51972.1"/>
    <property type="molecule type" value="Genomic_DNA"/>
</dbReference>
<dbReference type="Proteomes" id="UP000033140">
    <property type="component" value="Unassembled WGS sequence"/>
</dbReference>
<reference evidence="2 3" key="2">
    <citation type="journal article" date="2014" name="J. Gen. Appl. Microbiol.">
        <title>The early diverging ascomycetous budding yeast Saitoella complicata has three histone deacetylases belonging to the Clr6, Hos2, and Rpd3 lineages.</title>
        <authorList>
            <person name="Nishida H."/>
            <person name="Matsumoto T."/>
            <person name="Kondo S."/>
            <person name="Hamamoto M."/>
            <person name="Yoshikawa H."/>
        </authorList>
    </citation>
    <scope>NUCLEOTIDE SEQUENCE [LARGE SCALE GENOMIC DNA]</scope>
    <source>
        <strain evidence="2 3">NRRL Y-17804</strain>
    </source>
</reference>
<reference evidence="2 3" key="3">
    <citation type="journal article" date="2015" name="Genome Announc.">
        <title>Draft Genome Sequence of the Archiascomycetous Yeast Saitoella complicata.</title>
        <authorList>
            <person name="Yamauchi K."/>
            <person name="Kondo S."/>
            <person name="Hamamoto M."/>
            <person name="Takahashi Y."/>
            <person name="Ogura Y."/>
            <person name="Hayashi T."/>
            <person name="Nishida H."/>
        </authorList>
    </citation>
    <scope>NUCLEOTIDE SEQUENCE [LARGE SCALE GENOMIC DNA]</scope>
    <source>
        <strain evidence="2 3">NRRL Y-17804</strain>
    </source>
</reference>
<protein>
    <submittedName>
        <fullName evidence="2">Uncharacterized protein</fullName>
    </submittedName>
</protein>
<organism evidence="2 3">
    <name type="scientific">Saitoella complicata (strain BCRC 22490 / CBS 7301 / JCM 7358 / NBRC 10748 / NRRL Y-17804)</name>
    <dbReference type="NCBI Taxonomy" id="698492"/>
    <lineage>
        <taxon>Eukaryota</taxon>
        <taxon>Fungi</taxon>
        <taxon>Dikarya</taxon>
        <taxon>Ascomycota</taxon>
        <taxon>Taphrinomycotina</taxon>
        <taxon>Taphrinomycotina incertae sedis</taxon>
        <taxon>Saitoella</taxon>
    </lineage>
</organism>
<comment type="caution">
    <text evidence="2">The sequence shown here is derived from an EMBL/GenBank/DDBJ whole genome shotgun (WGS) entry which is preliminary data.</text>
</comment>
<evidence type="ECO:0000313" key="3">
    <source>
        <dbReference type="Proteomes" id="UP000033140"/>
    </source>
</evidence>
<feature type="region of interest" description="Disordered" evidence="1">
    <location>
        <begin position="1"/>
        <end position="21"/>
    </location>
</feature>
<proteinExistence type="predicted"/>
<keyword evidence="3" id="KW-1185">Reference proteome</keyword>
<evidence type="ECO:0000313" key="2">
    <source>
        <dbReference type="EMBL" id="GAO51972.1"/>
    </source>
</evidence>
<accession>A0A0E9NQ26</accession>
<dbReference type="AlphaFoldDB" id="A0A0E9NQ26"/>
<sequence>MDSAGKPGASLDAGTPRYDARSSCGEARCLWPEDEHGSAQHEGYHHNDPPRFQTISKSSNSSPLCVFIQAHAKISLYLNCDS</sequence>
<name>A0A0E9NQ26_SAICN</name>
<evidence type="ECO:0000256" key="1">
    <source>
        <dbReference type="SAM" id="MobiDB-lite"/>
    </source>
</evidence>